<evidence type="ECO:0000256" key="1">
    <source>
        <dbReference type="ARBA" id="ARBA00006484"/>
    </source>
</evidence>
<dbReference type="SUPFAM" id="SSF51735">
    <property type="entry name" value="NAD(P)-binding Rossmann-fold domains"/>
    <property type="match status" value="1"/>
</dbReference>
<dbReference type="Pfam" id="PF00106">
    <property type="entry name" value="adh_short"/>
    <property type="match status" value="1"/>
</dbReference>
<dbReference type="PANTHER" id="PTHR43639">
    <property type="entry name" value="OXIDOREDUCTASE, SHORT-CHAIN DEHYDROGENASE/REDUCTASE FAMILY (AFU_ORTHOLOGUE AFUA_5G02870)"/>
    <property type="match status" value="1"/>
</dbReference>
<dbReference type="InterPro" id="IPR036291">
    <property type="entry name" value="NAD(P)-bd_dom_sf"/>
</dbReference>
<dbReference type="CDD" id="cd05233">
    <property type="entry name" value="SDR_c"/>
    <property type="match status" value="1"/>
</dbReference>
<evidence type="ECO:0000256" key="3">
    <source>
        <dbReference type="ARBA" id="ARBA00023002"/>
    </source>
</evidence>
<evidence type="ECO:0000313" key="6">
    <source>
        <dbReference type="Proteomes" id="UP000612746"/>
    </source>
</evidence>
<keyword evidence="6" id="KW-1185">Reference proteome</keyword>
<feature type="non-terminal residue" evidence="5">
    <location>
        <position position="1"/>
    </location>
</feature>
<dbReference type="PRINTS" id="PR00080">
    <property type="entry name" value="SDRFAMILY"/>
</dbReference>
<comment type="similarity">
    <text evidence="1 4">Belongs to the short-chain dehydrogenases/reductases (SDR) family.</text>
</comment>
<proteinExistence type="inferred from homology"/>
<dbReference type="PRINTS" id="PR00081">
    <property type="entry name" value="GDHRDH"/>
</dbReference>
<gene>
    <name evidence="5" type="ORF">INT44_003418</name>
</gene>
<dbReference type="OrthoDB" id="47007at2759"/>
<reference evidence="5" key="1">
    <citation type="submission" date="2020-12" db="EMBL/GenBank/DDBJ databases">
        <title>Metabolic potential, ecology and presence of endohyphal bacteria is reflected in genomic diversity of Mucoromycotina.</title>
        <authorList>
            <person name="Muszewska A."/>
            <person name="Okrasinska A."/>
            <person name="Steczkiewicz K."/>
            <person name="Drgas O."/>
            <person name="Orlowska M."/>
            <person name="Perlinska-Lenart U."/>
            <person name="Aleksandrzak-Piekarczyk T."/>
            <person name="Szatraj K."/>
            <person name="Zielenkiewicz U."/>
            <person name="Pilsyk S."/>
            <person name="Malc E."/>
            <person name="Mieczkowski P."/>
            <person name="Kruszewska J.S."/>
            <person name="Biernat P."/>
            <person name="Pawlowska J."/>
        </authorList>
    </citation>
    <scope>NUCLEOTIDE SEQUENCE</scope>
    <source>
        <strain evidence="5">WA0000051536</strain>
    </source>
</reference>
<protein>
    <submittedName>
        <fullName evidence="5">Uncharacterized protein</fullName>
    </submittedName>
</protein>
<dbReference type="InterPro" id="IPR020904">
    <property type="entry name" value="Sc_DH/Rdtase_CS"/>
</dbReference>
<evidence type="ECO:0000256" key="4">
    <source>
        <dbReference type="RuleBase" id="RU000363"/>
    </source>
</evidence>
<evidence type="ECO:0000256" key="2">
    <source>
        <dbReference type="ARBA" id="ARBA00022857"/>
    </source>
</evidence>
<dbReference type="GO" id="GO:0016491">
    <property type="term" value="F:oxidoreductase activity"/>
    <property type="evidence" value="ECO:0007669"/>
    <property type="project" value="UniProtKB-KW"/>
</dbReference>
<sequence>VHCSINTADHLPLLILAVISSVTGGGTGLGAAVCELYAKEGMNLAIGYSRSSTDAEALAKRLSETYSIKAYTVQADLAKAGVAEKSVDEAAELLGGLDVLVNNAGTTKFCAFDDLDGLQEEDWDNIFSVNSRSVFFTSRSALKYFVKNKDGGSIINTTSVAATRIMGSSIAYCASKAAMSHVTRCLSKAMGKDNVRVNGIAPGFLETRWQNGREKDARAAAAASALQRTTSIEECAEPYVMLAKNASITGEVITVDAGLSMGTTVM</sequence>
<evidence type="ECO:0000313" key="5">
    <source>
        <dbReference type="EMBL" id="KAG2180414.1"/>
    </source>
</evidence>
<organism evidence="5 6">
    <name type="scientific">Umbelopsis vinacea</name>
    <dbReference type="NCBI Taxonomy" id="44442"/>
    <lineage>
        <taxon>Eukaryota</taxon>
        <taxon>Fungi</taxon>
        <taxon>Fungi incertae sedis</taxon>
        <taxon>Mucoromycota</taxon>
        <taxon>Mucoromycotina</taxon>
        <taxon>Umbelopsidomycetes</taxon>
        <taxon>Umbelopsidales</taxon>
        <taxon>Umbelopsidaceae</taxon>
        <taxon>Umbelopsis</taxon>
    </lineage>
</organism>
<dbReference type="FunFam" id="3.40.50.720:FF:000084">
    <property type="entry name" value="Short-chain dehydrogenase reductase"/>
    <property type="match status" value="1"/>
</dbReference>
<comment type="caution">
    <text evidence="5">The sequence shown here is derived from an EMBL/GenBank/DDBJ whole genome shotgun (WGS) entry which is preliminary data.</text>
</comment>
<dbReference type="AlphaFoldDB" id="A0A8H7UIL5"/>
<dbReference type="Gene3D" id="3.40.50.720">
    <property type="entry name" value="NAD(P)-binding Rossmann-like Domain"/>
    <property type="match status" value="1"/>
</dbReference>
<dbReference type="Proteomes" id="UP000612746">
    <property type="component" value="Unassembled WGS sequence"/>
</dbReference>
<dbReference type="InterPro" id="IPR002347">
    <property type="entry name" value="SDR_fam"/>
</dbReference>
<dbReference type="EMBL" id="JAEPRA010000009">
    <property type="protein sequence ID" value="KAG2180414.1"/>
    <property type="molecule type" value="Genomic_DNA"/>
</dbReference>
<keyword evidence="3" id="KW-0560">Oxidoreductase</keyword>
<accession>A0A8H7UIL5</accession>
<name>A0A8H7UIL5_9FUNG</name>
<dbReference type="PROSITE" id="PS00061">
    <property type="entry name" value="ADH_SHORT"/>
    <property type="match status" value="1"/>
</dbReference>
<keyword evidence="2" id="KW-0521">NADP</keyword>
<dbReference type="PANTHER" id="PTHR43639:SF1">
    <property type="entry name" value="SHORT-CHAIN DEHYDROGENASE_REDUCTASE FAMILY PROTEIN"/>
    <property type="match status" value="1"/>
</dbReference>